<protein>
    <submittedName>
        <fullName evidence="3">Uncharacterized protein</fullName>
    </submittedName>
</protein>
<feature type="signal peptide" evidence="2">
    <location>
        <begin position="1"/>
        <end position="23"/>
    </location>
</feature>
<reference evidence="3 4" key="1">
    <citation type="submission" date="2018-10" db="EMBL/GenBank/DDBJ databases">
        <title>Genomic Encyclopedia of Archaeal and Bacterial Type Strains, Phase II (KMG-II): from individual species to whole genera.</title>
        <authorList>
            <person name="Goeker M."/>
        </authorList>
    </citation>
    <scope>NUCLEOTIDE SEQUENCE [LARGE SCALE GENOMIC DNA]</scope>
    <source>
        <strain evidence="3 4">DSM 43383</strain>
    </source>
</reference>
<comment type="caution">
    <text evidence="3">The sequence shown here is derived from an EMBL/GenBank/DDBJ whole genome shotgun (WGS) entry which is preliminary data.</text>
</comment>
<dbReference type="Proteomes" id="UP000274601">
    <property type="component" value="Unassembled WGS sequence"/>
</dbReference>
<organism evidence="3 4">
    <name type="scientific">Actinomadura pelletieri DSM 43383</name>
    <dbReference type="NCBI Taxonomy" id="1120940"/>
    <lineage>
        <taxon>Bacteria</taxon>
        <taxon>Bacillati</taxon>
        <taxon>Actinomycetota</taxon>
        <taxon>Actinomycetes</taxon>
        <taxon>Streptosporangiales</taxon>
        <taxon>Thermomonosporaceae</taxon>
        <taxon>Actinomadura</taxon>
    </lineage>
</organism>
<feature type="chain" id="PRO_5019758266" evidence="2">
    <location>
        <begin position="24"/>
        <end position="185"/>
    </location>
</feature>
<gene>
    <name evidence="3" type="ORF">BZB76_6026</name>
</gene>
<evidence type="ECO:0000256" key="2">
    <source>
        <dbReference type="SAM" id="SignalP"/>
    </source>
</evidence>
<keyword evidence="4" id="KW-1185">Reference proteome</keyword>
<dbReference type="EMBL" id="RBWU01000007">
    <property type="protein sequence ID" value="RKS68889.1"/>
    <property type="molecule type" value="Genomic_DNA"/>
</dbReference>
<evidence type="ECO:0000313" key="3">
    <source>
        <dbReference type="EMBL" id="RKS68889.1"/>
    </source>
</evidence>
<dbReference type="PROSITE" id="PS51257">
    <property type="entry name" value="PROKAR_LIPOPROTEIN"/>
    <property type="match status" value="1"/>
</dbReference>
<sequence length="185" mass="19538">MRIPRLTLMITVSLMLATAGCTGDDGNDVATAAGTTAKPSASAPAPASTTASATAPPSPTTSLSPEDARLEFARCMRRNGVDLPDPGSGELEAMRLGKGVDPKKLEAALHKCRPWLQAGGKFPDLEDPKVRDRYVKFAQCMRKNGVNLPDPGPDGRLKFPSGGIDQGAFEKAREACKAHLAVIRQ</sequence>
<evidence type="ECO:0000313" key="4">
    <source>
        <dbReference type="Proteomes" id="UP000274601"/>
    </source>
</evidence>
<proteinExistence type="predicted"/>
<accession>A0A495QB23</accession>
<dbReference type="AlphaFoldDB" id="A0A495QB23"/>
<feature type="region of interest" description="Disordered" evidence="1">
    <location>
        <begin position="31"/>
        <end position="65"/>
    </location>
</feature>
<name>A0A495QB23_9ACTN</name>
<evidence type="ECO:0000256" key="1">
    <source>
        <dbReference type="SAM" id="MobiDB-lite"/>
    </source>
</evidence>
<keyword evidence="2" id="KW-0732">Signal</keyword>